<dbReference type="Pfam" id="PF01243">
    <property type="entry name" value="PNPOx_N"/>
    <property type="match status" value="1"/>
</dbReference>
<protein>
    <recommendedName>
        <fullName evidence="2">Pyridoxamine 5'-phosphate oxidase N-terminal domain-containing protein</fullName>
    </recommendedName>
</protein>
<gene>
    <name evidence="3" type="ORF">M2283_002038</name>
</gene>
<reference evidence="3 4" key="1">
    <citation type="submission" date="2023-04" db="EMBL/GenBank/DDBJ databases">
        <title>Forest soil microbial communities from Buena Vista Peninsula, Colon Province, Panama.</title>
        <authorList>
            <person name="Bouskill N."/>
        </authorList>
    </citation>
    <scope>NUCLEOTIDE SEQUENCE [LARGE SCALE GENOMIC DNA]</scope>
    <source>
        <strain evidence="3 4">GGS1</strain>
    </source>
</reference>
<evidence type="ECO:0000313" key="3">
    <source>
        <dbReference type="EMBL" id="MDH6214755.1"/>
    </source>
</evidence>
<accession>A0ABT6LEM1</accession>
<comment type="caution">
    <text evidence="3">The sequence shown here is derived from an EMBL/GenBank/DDBJ whole genome shotgun (WGS) entry which is preliminary data.</text>
</comment>
<keyword evidence="1" id="KW-0560">Oxidoreductase</keyword>
<dbReference type="PANTHER" id="PTHR35176:SF6">
    <property type="entry name" value="HEME OXYGENASE HI_0854-RELATED"/>
    <property type="match status" value="1"/>
</dbReference>
<evidence type="ECO:0000259" key="2">
    <source>
        <dbReference type="Pfam" id="PF01243"/>
    </source>
</evidence>
<organism evidence="3 4">
    <name type="scientific">Streptomyces pseudovenezuelae</name>
    <dbReference type="NCBI Taxonomy" id="67350"/>
    <lineage>
        <taxon>Bacteria</taxon>
        <taxon>Bacillati</taxon>
        <taxon>Actinomycetota</taxon>
        <taxon>Actinomycetes</taxon>
        <taxon>Kitasatosporales</taxon>
        <taxon>Streptomycetaceae</taxon>
        <taxon>Streptomyces</taxon>
        <taxon>Streptomyces aurantiacus group</taxon>
    </lineage>
</organism>
<dbReference type="EMBL" id="JARXVH010000003">
    <property type="protein sequence ID" value="MDH6214755.1"/>
    <property type="molecule type" value="Genomic_DNA"/>
</dbReference>
<evidence type="ECO:0000313" key="4">
    <source>
        <dbReference type="Proteomes" id="UP001160499"/>
    </source>
</evidence>
<proteinExistence type="predicted"/>
<dbReference type="Gene3D" id="2.30.110.10">
    <property type="entry name" value="Electron Transport, Fmn-binding Protein, Chain A"/>
    <property type="match status" value="1"/>
</dbReference>
<dbReference type="InterPro" id="IPR012349">
    <property type="entry name" value="Split_barrel_FMN-bd"/>
</dbReference>
<dbReference type="InterPro" id="IPR011576">
    <property type="entry name" value="Pyridox_Oxase_N"/>
</dbReference>
<dbReference type="SUPFAM" id="SSF50475">
    <property type="entry name" value="FMN-binding split barrel"/>
    <property type="match status" value="1"/>
</dbReference>
<dbReference type="InterPro" id="IPR052019">
    <property type="entry name" value="F420H2_bilvrd_red/Heme_oxyg"/>
</dbReference>
<evidence type="ECO:0000256" key="1">
    <source>
        <dbReference type="ARBA" id="ARBA00023002"/>
    </source>
</evidence>
<keyword evidence="4" id="KW-1185">Reference proteome</keyword>
<name>A0ABT6LEM1_9ACTN</name>
<sequence length="150" mass="16427">MPSWSTFAKEAPALEAVARERLQALLIAYLATTSRAGAPRVHPVTPILTDHGLYLFMEPGSPKGHDLRRDGRFALHAPVDAPIPTVAQVYFAGRGKAVEDAGTRAAVGLAADYPVLDRFVLFELEVETVMCTRPGVEDPYAVTREFWPPR</sequence>
<dbReference type="Proteomes" id="UP001160499">
    <property type="component" value="Unassembled WGS sequence"/>
</dbReference>
<dbReference type="RefSeq" id="WP_280875787.1">
    <property type="nucleotide sequence ID" value="NZ_JARXVH010000003.1"/>
</dbReference>
<dbReference type="PANTHER" id="PTHR35176">
    <property type="entry name" value="HEME OXYGENASE HI_0854-RELATED"/>
    <property type="match status" value="1"/>
</dbReference>
<feature type="domain" description="Pyridoxamine 5'-phosphate oxidase N-terminal" evidence="2">
    <location>
        <begin position="16"/>
        <end position="129"/>
    </location>
</feature>